<comment type="caution">
    <text evidence="1">The sequence shown here is derived from an EMBL/GenBank/DDBJ whole genome shotgun (WGS) entry which is preliminary data.</text>
</comment>
<reference evidence="1" key="2">
    <citation type="submission" date="2023-05" db="EMBL/GenBank/DDBJ databases">
        <authorList>
            <consortium name="Lawrence Berkeley National Laboratory"/>
            <person name="Steindorff A."/>
            <person name="Hensen N."/>
            <person name="Bonometti L."/>
            <person name="Westerberg I."/>
            <person name="Brannstrom I.O."/>
            <person name="Guillou S."/>
            <person name="Cros-Aarteil S."/>
            <person name="Calhoun S."/>
            <person name="Haridas S."/>
            <person name="Kuo A."/>
            <person name="Mondo S."/>
            <person name="Pangilinan J."/>
            <person name="Riley R."/>
            <person name="Labutti K."/>
            <person name="Andreopoulos B."/>
            <person name="Lipzen A."/>
            <person name="Chen C."/>
            <person name="Yanf M."/>
            <person name="Daum C."/>
            <person name="Ng V."/>
            <person name="Clum A."/>
            <person name="Ohm R."/>
            <person name="Martin F."/>
            <person name="Silar P."/>
            <person name="Natvig D."/>
            <person name="Lalanne C."/>
            <person name="Gautier V."/>
            <person name="Ament-Velasquez S.L."/>
            <person name="Kruys A."/>
            <person name="Hutchinson M.I."/>
            <person name="Powell A.J."/>
            <person name="Barry K."/>
            <person name="Miller A.N."/>
            <person name="Grigoriev I.V."/>
            <person name="Debuchy R."/>
            <person name="Gladieux P."/>
            <person name="Thoren M.H."/>
            <person name="Johannesson H."/>
        </authorList>
    </citation>
    <scope>NUCLEOTIDE SEQUENCE</scope>
    <source>
        <strain evidence="1">CBS 757.83</strain>
    </source>
</reference>
<proteinExistence type="predicted"/>
<keyword evidence="2" id="KW-1185">Reference proteome</keyword>
<evidence type="ECO:0000313" key="2">
    <source>
        <dbReference type="Proteomes" id="UP001305647"/>
    </source>
</evidence>
<name>A0AAN6T5S2_9PEZI</name>
<reference evidence="1" key="1">
    <citation type="journal article" date="2023" name="Mol. Phylogenet. Evol.">
        <title>Genome-scale phylogeny and comparative genomics of the fungal order Sordariales.</title>
        <authorList>
            <person name="Hensen N."/>
            <person name="Bonometti L."/>
            <person name="Westerberg I."/>
            <person name="Brannstrom I.O."/>
            <person name="Guillou S."/>
            <person name="Cros-Aarteil S."/>
            <person name="Calhoun S."/>
            <person name="Haridas S."/>
            <person name="Kuo A."/>
            <person name="Mondo S."/>
            <person name="Pangilinan J."/>
            <person name="Riley R."/>
            <person name="LaButti K."/>
            <person name="Andreopoulos B."/>
            <person name="Lipzen A."/>
            <person name="Chen C."/>
            <person name="Yan M."/>
            <person name="Daum C."/>
            <person name="Ng V."/>
            <person name="Clum A."/>
            <person name="Steindorff A."/>
            <person name="Ohm R.A."/>
            <person name="Martin F."/>
            <person name="Silar P."/>
            <person name="Natvig D.O."/>
            <person name="Lalanne C."/>
            <person name="Gautier V."/>
            <person name="Ament-Velasquez S.L."/>
            <person name="Kruys A."/>
            <person name="Hutchinson M.I."/>
            <person name="Powell A.J."/>
            <person name="Barry K."/>
            <person name="Miller A.N."/>
            <person name="Grigoriev I.V."/>
            <person name="Debuchy R."/>
            <person name="Gladieux P."/>
            <person name="Hiltunen Thoren M."/>
            <person name="Johannesson H."/>
        </authorList>
    </citation>
    <scope>NUCLEOTIDE SEQUENCE</scope>
    <source>
        <strain evidence="1">CBS 757.83</strain>
    </source>
</reference>
<organism evidence="1 2">
    <name type="scientific">Parathielavia hyrcaniae</name>
    <dbReference type="NCBI Taxonomy" id="113614"/>
    <lineage>
        <taxon>Eukaryota</taxon>
        <taxon>Fungi</taxon>
        <taxon>Dikarya</taxon>
        <taxon>Ascomycota</taxon>
        <taxon>Pezizomycotina</taxon>
        <taxon>Sordariomycetes</taxon>
        <taxon>Sordariomycetidae</taxon>
        <taxon>Sordariales</taxon>
        <taxon>Chaetomiaceae</taxon>
        <taxon>Parathielavia</taxon>
    </lineage>
</organism>
<protein>
    <submittedName>
        <fullName evidence="1">Uncharacterized protein</fullName>
    </submittedName>
</protein>
<sequence length="165" mass="18379">MGAPFGKVGKKKNLLDTIIQRGHIGIPELQMRGERISTASWGSFMATSRAKKRRGSPGPSGWQVYECIMTRAKGRVYDGVGLKGVWHPRAASVSQSPGRAGGRWGRALQASFPWCEVQRLWRGWRCSEPGLGMFRFLCLRFVCMCIRLCCTSGLSGYKRGIHKQS</sequence>
<dbReference type="AlphaFoldDB" id="A0AAN6T5S2"/>
<accession>A0AAN6T5S2</accession>
<gene>
    <name evidence="1" type="ORF">N658DRAFT_198427</name>
</gene>
<evidence type="ECO:0000313" key="1">
    <source>
        <dbReference type="EMBL" id="KAK4105042.1"/>
    </source>
</evidence>
<dbReference type="EMBL" id="MU863626">
    <property type="protein sequence ID" value="KAK4105042.1"/>
    <property type="molecule type" value="Genomic_DNA"/>
</dbReference>
<dbReference type="Proteomes" id="UP001305647">
    <property type="component" value="Unassembled WGS sequence"/>
</dbReference>